<keyword evidence="2" id="KW-0472">Membrane</keyword>
<feature type="compositionally biased region" description="Low complexity" evidence="1">
    <location>
        <begin position="122"/>
        <end position="132"/>
    </location>
</feature>
<keyword evidence="2" id="KW-0812">Transmembrane</keyword>
<comment type="caution">
    <text evidence="3">The sequence shown here is derived from an EMBL/GenBank/DDBJ whole genome shotgun (WGS) entry which is preliminary data.</text>
</comment>
<feature type="transmembrane region" description="Helical" evidence="2">
    <location>
        <begin position="345"/>
        <end position="364"/>
    </location>
</feature>
<evidence type="ECO:0000256" key="1">
    <source>
        <dbReference type="SAM" id="MobiDB-lite"/>
    </source>
</evidence>
<gene>
    <name evidence="3" type="ORF">AALO_G00298650</name>
</gene>
<feature type="region of interest" description="Disordered" evidence="1">
    <location>
        <begin position="122"/>
        <end position="142"/>
    </location>
</feature>
<sequence length="370" mass="38333">MAVLPSHCSLQVIPCLHGGVRARPACYVVRVALPTGDPRELGGGEQRRQRSAGGHVPRVVAQADAAGAVAAAAAAHGADPSSAARRAAGEAGARAGQQRLGLQAEGRAGAQRRASWREVATADAHTAAAAQTHSPGPVQSPLWRVRERGGPDAVPRLSPGAQALVEERLLQGEALVALRLGHEARLGGRARARRVGGGGRVQRRHGGGRLRQQLLATHELLQLQRVAPLIERGPRAQPARHLLRFAVTPQGPLAGASRPNVRHALRDVAGGAELGWRAPQRCQSHWVELVQWAAFCGHSHRGSAGGCGRGRDSGRGPSTQAAGLGGHITGACGAAAAMCGYTSRGVAAVAVIICVCQFILLFGTGEFHTP</sequence>
<protein>
    <submittedName>
        <fullName evidence="3">Uncharacterized protein</fullName>
    </submittedName>
</protein>
<proteinExistence type="predicted"/>
<dbReference type="AlphaFoldDB" id="A0AAV6FEZ8"/>
<name>A0AAV6FEZ8_9TELE</name>
<organism evidence="3 4">
    <name type="scientific">Alosa alosa</name>
    <name type="common">allis shad</name>
    <dbReference type="NCBI Taxonomy" id="278164"/>
    <lineage>
        <taxon>Eukaryota</taxon>
        <taxon>Metazoa</taxon>
        <taxon>Chordata</taxon>
        <taxon>Craniata</taxon>
        <taxon>Vertebrata</taxon>
        <taxon>Euteleostomi</taxon>
        <taxon>Actinopterygii</taxon>
        <taxon>Neopterygii</taxon>
        <taxon>Teleostei</taxon>
        <taxon>Clupei</taxon>
        <taxon>Clupeiformes</taxon>
        <taxon>Clupeoidei</taxon>
        <taxon>Clupeidae</taxon>
        <taxon>Alosa</taxon>
    </lineage>
</organism>
<accession>A0AAV6FEZ8</accession>
<evidence type="ECO:0000313" key="4">
    <source>
        <dbReference type="Proteomes" id="UP000823561"/>
    </source>
</evidence>
<dbReference type="EMBL" id="JADWDJ010000024">
    <property type="protein sequence ID" value="KAG5260980.1"/>
    <property type="molecule type" value="Genomic_DNA"/>
</dbReference>
<keyword evidence="4" id="KW-1185">Reference proteome</keyword>
<feature type="region of interest" description="Disordered" evidence="1">
    <location>
        <begin position="37"/>
        <end position="56"/>
    </location>
</feature>
<reference evidence="3" key="1">
    <citation type="submission" date="2020-10" db="EMBL/GenBank/DDBJ databases">
        <title>Chromosome-scale genome assembly of the Allis shad, Alosa alosa.</title>
        <authorList>
            <person name="Margot Z."/>
            <person name="Christophe K."/>
            <person name="Cabau C."/>
            <person name="Louis A."/>
            <person name="Berthelot C."/>
            <person name="Parey E."/>
            <person name="Roest Crollius H."/>
            <person name="Montfort J."/>
            <person name="Robinson-Rechavi M."/>
            <person name="Bucao C."/>
            <person name="Bouchez O."/>
            <person name="Gislard M."/>
            <person name="Lluch J."/>
            <person name="Milhes M."/>
            <person name="Lampietro C."/>
            <person name="Lopez Roques C."/>
            <person name="Donnadieu C."/>
            <person name="Braasch I."/>
            <person name="Desvignes T."/>
            <person name="Postlethwait J."/>
            <person name="Bobe J."/>
            <person name="Guiguen Y."/>
        </authorList>
    </citation>
    <scope>NUCLEOTIDE SEQUENCE</scope>
    <source>
        <strain evidence="3">M-15738</strain>
        <tissue evidence="3">Blood</tissue>
    </source>
</reference>
<evidence type="ECO:0000313" key="3">
    <source>
        <dbReference type="EMBL" id="KAG5260980.1"/>
    </source>
</evidence>
<evidence type="ECO:0000256" key="2">
    <source>
        <dbReference type="SAM" id="Phobius"/>
    </source>
</evidence>
<dbReference type="Proteomes" id="UP000823561">
    <property type="component" value="Chromosome 24"/>
</dbReference>
<feature type="compositionally biased region" description="Basic and acidic residues" evidence="1">
    <location>
        <begin position="37"/>
        <end position="48"/>
    </location>
</feature>
<feature type="region of interest" description="Disordered" evidence="1">
    <location>
        <begin position="77"/>
        <end position="110"/>
    </location>
</feature>
<keyword evidence="2" id="KW-1133">Transmembrane helix</keyword>